<dbReference type="InterPro" id="IPR043129">
    <property type="entry name" value="ATPase_NBD"/>
</dbReference>
<dbReference type="Proteomes" id="UP000185427">
    <property type="component" value="Chromosome"/>
</dbReference>
<dbReference type="EMBL" id="CP019030">
    <property type="protein sequence ID" value="APU45957.1"/>
    <property type="molecule type" value="Genomic_DNA"/>
</dbReference>
<sequence length="511" mass="55789">MEQQYFLTIDNGGTNTKVVIFDQAGTQVAAQAFPTRGLEPHAGFHEIDLAQLYQDLGTNTKKALAEAGLTGDQISGVATVGHGKGLYTLDKNLKPLRNGILSADSRATELAEEFEGRVSEIFPISHQHVMPSQAPVILRWLKDNDPSWYQEIGAVLSNKDFIGYLLTNEVKQELGDASGNNFLNLPEKRYDQRLFDFFGIEEVFDCMPTLMRATEQRGIITPAAATVTGLAAGTPVFGGMFDIDACSIATGVLDDSMFSIIAGTWNMNIFPSETMASEETGLMNSIFPTGKWLVEASSPTSAGNLAIMLKMLMTSEIDNAKADGHSIYDDLEVFLQTTDARFSKVLFFPFLYGSNADPDAEGTFIGIRSNTTKSELIRAVYEGIAFAHRYHVDKLLAVRGQKPTVVRMSGGGTNSKQWVQIFANILGIPVELVSATELGGLGGAMASAVGLGVYPDLNAAVDQMVTVSARFEPQEEQVAIYDQKYQSYVTMLEALNGSWRQFKSMQERIDL</sequence>
<evidence type="ECO:0000256" key="1">
    <source>
        <dbReference type="ARBA" id="ARBA00009156"/>
    </source>
</evidence>
<dbReference type="OrthoDB" id="9805576at2"/>
<dbReference type="InterPro" id="IPR018485">
    <property type="entry name" value="FGGY_C"/>
</dbReference>
<comment type="similarity">
    <text evidence="1 4">Belongs to the FGGY kinase family.</text>
</comment>
<keyword evidence="2 4" id="KW-0808">Transferase</keyword>
<feature type="domain" description="Carbohydrate kinase FGGY N-terminal" evidence="5">
    <location>
        <begin position="5"/>
        <end position="244"/>
    </location>
</feature>
<dbReference type="PANTHER" id="PTHR43095:SF3">
    <property type="entry name" value="L-XYLULOSE_3-KETO-L-GULONATE KINASE"/>
    <property type="match status" value="1"/>
</dbReference>
<dbReference type="AlphaFoldDB" id="A0A1L7GV62"/>
<dbReference type="InterPro" id="IPR050406">
    <property type="entry name" value="FGGY_Carb_Kinase"/>
</dbReference>
<dbReference type="SUPFAM" id="SSF53067">
    <property type="entry name" value="Actin-like ATPase domain"/>
    <property type="match status" value="2"/>
</dbReference>
<evidence type="ECO:0000313" key="7">
    <source>
        <dbReference type="EMBL" id="APU45957.1"/>
    </source>
</evidence>
<dbReference type="PIRSF" id="PIRSF000538">
    <property type="entry name" value="GlpK"/>
    <property type="match status" value="1"/>
</dbReference>
<dbReference type="GO" id="GO:0016301">
    <property type="term" value="F:kinase activity"/>
    <property type="evidence" value="ECO:0007669"/>
    <property type="project" value="UniProtKB-KW"/>
</dbReference>
<dbReference type="InterPro" id="IPR018483">
    <property type="entry name" value="Carb_kinase_FGGY_CS"/>
</dbReference>
<evidence type="ECO:0000256" key="2">
    <source>
        <dbReference type="ARBA" id="ARBA00022679"/>
    </source>
</evidence>
<dbReference type="RefSeq" id="WP_075667367.1">
    <property type="nucleotide sequence ID" value="NZ_CP019030.1"/>
</dbReference>
<dbReference type="PROSITE" id="PS00445">
    <property type="entry name" value="FGGY_KINASES_2"/>
    <property type="match status" value="1"/>
</dbReference>
<proteinExistence type="inferred from homology"/>
<organism evidence="7 8">
    <name type="scientific">Limosilactobacillus fermentum</name>
    <name type="common">Lactobacillus fermentum</name>
    <dbReference type="NCBI Taxonomy" id="1613"/>
    <lineage>
        <taxon>Bacteria</taxon>
        <taxon>Bacillati</taxon>
        <taxon>Bacillota</taxon>
        <taxon>Bacilli</taxon>
        <taxon>Lactobacillales</taxon>
        <taxon>Lactobacillaceae</taxon>
        <taxon>Limosilactobacillus</taxon>
    </lineage>
</organism>
<dbReference type="PANTHER" id="PTHR43095">
    <property type="entry name" value="SUGAR KINASE"/>
    <property type="match status" value="1"/>
</dbReference>
<evidence type="ECO:0000256" key="4">
    <source>
        <dbReference type="RuleBase" id="RU003733"/>
    </source>
</evidence>
<dbReference type="InterPro" id="IPR000577">
    <property type="entry name" value="Carb_kinase_FGGY"/>
</dbReference>
<evidence type="ECO:0000256" key="3">
    <source>
        <dbReference type="ARBA" id="ARBA00022777"/>
    </source>
</evidence>
<dbReference type="GO" id="GO:0016773">
    <property type="term" value="F:phosphotransferase activity, alcohol group as acceptor"/>
    <property type="evidence" value="ECO:0007669"/>
    <property type="project" value="InterPro"/>
</dbReference>
<reference evidence="7 8" key="1">
    <citation type="submission" date="2016-12" db="EMBL/GenBank/DDBJ databases">
        <title>Complete Genome Sequence of Lactobacillus fermentum Strain SNUV175, a Probiotic for Treatment of Bacterial Vaginosis.</title>
        <authorList>
            <person name="Lee S."/>
            <person name="You H.J."/>
            <person name="Kwon B."/>
            <person name="Ko G."/>
        </authorList>
    </citation>
    <scope>NUCLEOTIDE SEQUENCE [LARGE SCALE GENOMIC DNA]</scope>
    <source>
        <strain evidence="7 8">SNUV175</strain>
    </source>
</reference>
<dbReference type="Gene3D" id="3.30.420.40">
    <property type="match status" value="2"/>
</dbReference>
<protein>
    <submittedName>
        <fullName evidence="7">Carbohydrate kinase</fullName>
    </submittedName>
</protein>
<dbReference type="CDD" id="cd07802">
    <property type="entry name" value="ASKHA_NBD_FGGY_EcLyxK-like"/>
    <property type="match status" value="1"/>
</dbReference>
<dbReference type="Pfam" id="PF00370">
    <property type="entry name" value="FGGY_N"/>
    <property type="match status" value="1"/>
</dbReference>
<dbReference type="Pfam" id="PF02782">
    <property type="entry name" value="FGGY_C"/>
    <property type="match status" value="1"/>
</dbReference>
<accession>A0A1L7GV62</accession>
<feature type="domain" description="Carbohydrate kinase FGGY C-terminal" evidence="6">
    <location>
        <begin position="259"/>
        <end position="450"/>
    </location>
</feature>
<evidence type="ECO:0000313" key="8">
    <source>
        <dbReference type="Proteomes" id="UP000185427"/>
    </source>
</evidence>
<dbReference type="InterPro" id="IPR018484">
    <property type="entry name" value="FGGY_N"/>
</dbReference>
<dbReference type="GO" id="GO:0005975">
    <property type="term" value="P:carbohydrate metabolic process"/>
    <property type="evidence" value="ECO:0007669"/>
    <property type="project" value="InterPro"/>
</dbReference>
<keyword evidence="3 4" id="KW-0418">Kinase</keyword>
<evidence type="ECO:0000259" key="6">
    <source>
        <dbReference type="Pfam" id="PF02782"/>
    </source>
</evidence>
<name>A0A1L7GV62_LIMFE</name>
<evidence type="ECO:0000259" key="5">
    <source>
        <dbReference type="Pfam" id="PF00370"/>
    </source>
</evidence>
<gene>
    <name evidence="7" type="ORF">BUW47_05740</name>
</gene>